<dbReference type="RefSeq" id="WP_202689022.1">
    <property type="nucleotide sequence ID" value="NZ_JAESVN010000005.1"/>
</dbReference>
<keyword evidence="2" id="KW-1185">Reference proteome</keyword>
<dbReference type="NCBIfam" id="TIGR01509">
    <property type="entry name" value="HAD-SF-IA-v3"/>
    <property type="match status" value="1"/>
</dbReference>
<dbReference type="AlphaFoldDB" id="A0A8K0VFD9"/>
<sequence length="207" mass="23570">MVQPQAVIFDIGNVLIEWQPERYYDSRLGEAGRRELFAAVDLHGMNDRIDAGARFRDTVYDTAEDHPRWATEIRWWFDHWIDLASPRIDRSIRLMRALRQRGVPVFALTNFGDDSFAYACTQYRFLSEFDRAYVSGRMAVIKPDPRIYEMVEQDCGLPPDALLFTDDRADNIAAASARGWQVHHFKGADGWAAALVAAGLLTESEAA</sequence>
<comment type="caution">
    <text evidence="1">The sequence shown here is derived from an EMBL/GenBank/DDBJ whole genome shotgun (WGS) entry which is preliminary data.</text>
</comment>
<dbReference type="CDD" id="cd02603">
    <property type="entry name" value="HAD_sEH-N_like"/>
    <property type="match status" value="1"/>
</dbReference>
<dbReference type="SFLD" id="SFLDG01129">
    <property type="entry name" value="C1.5:_HAD__Beta-PGM__Phosphata"/>
    <property type="match status" value="1"/>
</dbReference>
<gene>
    <name evidence="1" type="ORF">JL811_12430</name>
</gene>
<dbReference type="SUPFAM" id="SSF56784">
    <property type="entry name" value="HAD-like"/>
    <property type="match status" value="1"/>
</dbReference>
<proteinExistence type="predicted"/>
<dbReference type="PANTHER" id="PTHR43611">
    <property type="entry name" value="ALPHA-D-GLUCOSE 1-PHOSPHATE PHOSPHATASE"/>
    <property type="match status" value="1"/>
</dbReference>
<evidence type="ECO:0000313" key="2">
    <source>
        <dbReference type="Proteomes" id="UP000648908"/>
    </source>
</evidence>
<dbReference type="Pfam" id="PF00702">
    <property type="entry name" value="Hydrolase"/>
    <property type="match status" value="1"/>
</dbReference>
<dbReference type="InterPro" id="IPR023214">
    <property type="entry name" value="HAD_sf"/>
</dbReference>
<dbReference type="InterPro" id="IPR006439">
    <property type="entry name" value="HAD-SF_hydro_IA"/>
</dbReference>
<accession>A0A8K0VFD9</accession>
<reference evidence="1" key="1">
    <citation type="submission" date="2021-01" db="EMBL/GenBank/DDBJ databases">
        <title>Tabrizicola alba sp. nov. a motile alkaliphilic bacterium isolated from a soda lake.</title>
        <authorList>
            <person name="Szuroczki S."/>
            <person name="Abbaszade G."/>
            <person name="Schumann P."/>
            <person name="Toth E."/>
        </authorList>
    </citation>
    <scope>NUCLEOTIDE SEQUENCE</scope>
    <source>
        <strain evidence="1">DMG-N-6</strain>
    </source>
</reference>
<dbReference type="EMBL" id="JAESVN010000005">
    <property type="protein sequence ID" value="MBL4918025.1"/>
    <property type="molecule type" value="Genomic_DNA"/>
</dbReference>
<dbReference type="InterPro" id="IPR023198">
    <property type="entry name" value="PGP-like_dom2"/>
</dbReference>
<name>A0A8K0VFD9_9RHOB</name>
<dbReference type="PANTHER" id="PTHR43611:SF3">
    <property type="entry name" value="FLAVIN MONONUCLEOTIDE HYDROLASE 1, CHLOROPLATIC"/>
    <property type="match status" value="1"/>
</dbReference>
<dbReference type="Proteomes" id="UP000648908">
    <property type="component" value="Unassembled WGS sequence"/>
</dbReference>
<evidence type="ECO:0000313" key="1">
    <source>
        <dbReference type="EMBL" id="MBL4918025.1"/>
    </source>
</evidence>
<dbReference type="InterPro" id="IPR036412">
    <property type="entry name" value="HAD-like_sf"/>
</dbReference>
<organism evidence="1 2">
    <name type="scientific">Szabonella alba</name>
    <dbReference type="NCBI Taxonomy" id="2804194"/>
    <lineage>
        <taxon>Bacteria</taxon>
        <taxon>Pseudomonadati</taxon>
        <taxon>Pseudomonadota</taxon>
        <taxon>Alphaproteobacteria</taxon>
        <taxon>Rhodobacterales</taxon>
        <taxon>Paracoccaceae</taxon>
        <taxon>Szabonella</taxon>
    </lineage>
</organism>
<dbReference type="SFLD" id="SFLDS00003">
    <property type="entry name" value="Haloacid_Dehalogenase"/>
    <property type="match status" value="1"/>
</dbReference>
<dbReference type="Gene3D" id="3.40.50.1000">
    <property type="entry name" value="HAD superfamily/HAD-like"/>
    <property type="match status" value="1"/>
</dbReference>
<dbReference type="Gene3D" id="1.10.150.240">
    <property type="entry name" value="Putative phosphatase, domain 2"/>
    <property type="match status" value="1"/>
</dbReference>
<protein>
    <submittedName>
        <fullName evidence="1">HAD family phosphatase</fullName>
    </submittedName>
</protein>